<dbReference type="GO" id="GO:0003723">
    <property type="term" value="F:RNA binding"/>
    <property type="evidence" value="ECO:0007669"/>
    <property type="project" value="UniProtKB-UniRule"/>
</dbReference>
<evidence type="ECO:0000259" key="4">
    <source>
        <dbReference type="SMART" id="SM00322"/>
    </source>
</evidence>
<evidence type="ECO:0000256" key="2">
    <source>
        <dbReference type="PROSITE-ProRule" id="PRU00117"/>
    </source>
</evidence>
<accession>A0A978VII3</accession>
<feature type="region of interest" description="Disordered" evidence="3">
    <location>
        <begin position="605"/>
        <end position="643"/>
    </location>
</feature>
<feature type="region of interest" description="Disordered" evidence="3">
    <location>
        <begin position="741"/>
        <end position="782"/>
    </location>
</feature>
<feature type="domain" description="K Homology" evidence="4">
    <location>
        <begin position="666"/>
        <end position="735"/>
    </location>
</feature>
<feature type="compositionally biased region" description="Basic residues" evidence="3">
    <location>
        <begin position="17"/>
        <end position="27"/>
    </location>
</feature>
<dbReference type="SMART" id="SM00322">
    <property type="entry name" value="KH"/>
    <property type="match status" value="5"/>
</dbReference>
<dbReference type="AlphaFoldDB" id="A0A978VII3"/>
<dbReference type="InterPro" id="IPR004088">
    <property type="entry name" value="KH_dom_type_1"/>
</dbReference>
<dbReference type="InterPro" id="IPR036612">
    <property type="entry name" value="KH_dom_type_1_sf"/>
</dbReference>
<feature type="domain" description="K Homology" evidence="4">
    <location>
        <begin position="519"/>
        <end position="594"/>
    </location>
</feature>
<organism evidence="5 6">
    <name type="scientific">Ziziphus jujuba var. spinosa</name>
    <dbReference type="NCBI Taxonomy" id="714518"/>
    <lineage>
        <taxon>Eukaryota</taxon>
        <taxon>Viridiplantae</taxon>
        <taxon>Streptophyta</taxon>
        <taxon>Embryophyta</taxon>
        <taxon>Tracheophyta</taxon>
        <taxon>Spermatophyta</taxon>
        <taxon>Magnoliopsida</taxon>
        <taxon>eudicotyledons</taxon>
        <taxon>Gunneridae</taxon>
        <taxon>Pentapetalae</taxon>
        <taxon>rosids</taxon>
        <taxon>fabids</taxon>
        <taxon>Rosales</taxon>
        <taxon>Rhamnaceae</taxon>
        <taxon>Paliureae</taxon>
        <taxon>Ziziphus</taxon>
    </lineage>
</organism>
<name>A0A978VII3_ZIZJJ</name>
<reference evidence="5" key="1">
    <citation type="journal article" date="2021" name="Front. Plant Sci.">
        <title>Chromosome-Scale Genome Assembly for Chinese Sour Jujube and Insights Into Its Genome Evolution and Domestication Signature.</title>
        <authorList>
            <person name="Shen L.-Y."/>
            <person name="Luo H."/>
            <person name="Wang X.-L."/>
            <person name="Wang X.-M."/>
            <person name="Qiu X.-J."/>
            <person name="Liu H."/>
            <person name="Zhou S.-S."/>
            <person name="Jia K.-H."/>
            <person name="Nie S."/>
            <person name="Bao Y.-T."/>
            <person name="Zhang R.-G."/>
            <person name="Yun Q.-Z."/>
            <person name="Chai Y.-H."/>
            <person name="Lu J.-Y."/>
            <person name="Li Y."/>
            <person name="Zhao S.-W."/>
            <person name="Mao J.-F."/>
            <person name="Jia S.-G."/>
            <person name="Mao Y.-M."/>
        </authorList>
    </citation>
    <scope>NUCLEOTIDE SEQUENCE</scope>
    <source>
        <strain evidence="5">AT0</strain>
        <tissue evidence="5">Leaf</tissue>
    </source>
</reference>
<feature type="compositionally biased region" description="Low complexity" evidence="3">
    <location>
        <begin position="28"/>
        <end position="40"/>
    </location>
</feature>
<dbReference type="Gene3D" id="3.30.310.210">
    <property type="match status" value="2"/>
</dbReference>
<feature type="domain" description="K Homology" evidence="4">
    <location>
        <begin position="43"/>
        <end position="113"/>
    </location>
</feature>
<sequence length="959" mass="103826">MDGGKQNFFKTRPSFQFKRKGGNKRGKWNSSSREPSSGNSQPGDTVYRILCPSRKIGGVIGKGGNIVKTLREATQAKITVADSVPGSDERVIIINSSPTRISSKQSTDEDSAENNEQVPMQLHCAAQDALLKVHDRIVEEDLFGGVTFDDDNDNNVVTARLLVPTNMVGCLLGKRGDVIQRLRSKTGASIRILPAELLPSCAMSTDELVQMRQFICLSIILDQHERTKVGKGVAVSLLEIVIQACVLLESLEVSNHKRKSIDAYGEYDVVSTGTIGFEISFLSTDLKGLISMSTEFYKINTFELIDTIGFEISFLSTDLKGLISMSTEFYKINTISGKPDVAKKALYEVSTLLHQNPRKDNPPPNFPLPYGGQGYPPPGTPMPNMLPPGNPMWPHRNSSSHGMPPITWTGGFGNQPSGFMPACINGGPTGRGGEASTEFSMKILCSAEKIGGVIGKGGFNVKQLQQETGAIIHVQDASPEADERVICVSAVEVLWSPRSQIIEAVLQLQNKTSEFSEKGGITTRLLVPSSKVGCILGQGGHVINEMRRRTQADIRVYSKEEKPKCAAEDEELVQISGNFGVAKDALAEIASRLRIRTLRDANAGAEHTPIGPAQGFGPARGLPSGPPLPRSVGFRGSNGYDPLEVGREYEPPSYPVPPAAPGYPNANCTLEGKIATNAVGPIIGLGGRSISNFGEVGGARVKLLDSQSDGSECAVEICSSQHLNAARSILQAFMASAGQNTNPHHGSYENMNSHQGSYHSVNTQQSPYQRNTQESSHEMNAHQSPYQLNPQQRAYTNISASQVFGLNPNPLKGDLGEDVDAGDYIDMGHMNRNAAYCAEQEINAKIIIEKQSQQVASTMATLKIEDPLQQALVWQSMAEVAVIKVVVFYPNITFKSGPFYNHAISKRISLLFCYNSKKARNGSALQCLSHLSTCSGRFVVMPVEKTSCFALSSQSYSIP</sequence>
<keyword evidence="2" id="KW-0694">RNA-binding</keyword>
<dbReference type="SUPFAM" id="SSF54791">
    <property type="entry name" value="Eukaryotic type KH-domain (KH-domain type I)"/>
    <property type="match status" value="5"/>
</dbReference>
<protein>
    <recommendedName>
        <fullName evidence="4">K Homology domain-containing protein</fullName>
    </recommendedName>
</protein>
<proteinExistence type="predicted"/>
<gene>
    <name evidence="5" type="ORF">FEM48_Zijuj04G0071700</name>
</gene>
<evidence type="ECO:0000256" key="1">
    <source>
        <dbReference type="ARBA" id="ARBA00022737"/>
    </source>
</evidence>
<feature type="domain" description="K Homology" evidence="4">
    <location>
        <begin position="437"/>
        <end position="513"/>
    </location>
</feature>
<comment type="caution">
    <text evidence="5">The sequence shown here is derived from an EMBL/GenBank/DDBJ whole genome shotgun (WGS) entry which is preliminary data.</text>
</comment>
<evidence type="ECO:0000256" key="3">
    <source>
        <dbReference type="SAM" id="MobiDB-lite"/>
    </source>
</evidence>
<feature type="region of interest" description="Disordered" evidence="3">
    <location>
        <begin position="1"/>
        <end position="45"/>
    </location>
</feature>
<evidence type="ECO:0000313" key="5">
    <source>
        <dbReference type="EMBL" id="KAH7532902.1"/>
    </source>
</evidence>
<dbReference type="CDD" id="cd22460">
    <property type="entry name" value="KH-I_PEPPER_rpt2_like"/>
    <property type="match status" value="2"/>
</dbReference>
<feature type="compositionally biased region" description="Polar residues" evidence="3">
    <location>
        <begin position="96"/>
        <end position="105"/>
    </location>
</feature>
<feature type="region of interest" description="Disordered" evidence="3">
    <location>
        <begin position="96"/>
        <end position="116"/>
    </location>
</feature>
<dbReference type="Proteomes" id="UP000813462">
    <property type="component" value="Unassembled WGS sequence"/>
</dbReference>
<dbReference type="EMBL" id="JAEACU010000004">
    <property type="protein sequence ID" value="KAH7532902.1"/>
    <property type="molecule type" value="Genomic_DNA"/>
</dbReference>
<evidence type="ECO:0000313" key="6">
    <source>
        <dbReference type="Proteomes" id="UP000813462"/>
    </source>
</evidence>
<dbReference type="InterPro" id="IPR004087">
    <property type="entry name" value="KH_dom"/>
</dbReference>
<dbReference type="PANTHER" id="PTHR10288">
    <property type="entry name" value="KH DOMAIN CONTAINING RNA BINDING PROTEIN"/>
    <property type="match status" value="1"/>
</dbReference>
<dbReference type="Pfam" id="PF00013">
    <property type="entry name" value="KH_1"/>
    <property type="match status" value="4"/>
</dbReference>
<dbReference type="PROSITE" id="PS50084">
    <property type="entry name" value="KH_TYPE_1"/>
    <property type="match status" value="4"/>
</dbReference>
<feature type="compositionally biased region" description="Polar residues" evidence="3">
    <location>
        <begin position="741"/>
        <end position="774"/>
    </location>
</feature>
<keyword evidence="1" id="KW-0677">Repeat</keyword>
<feature type="domain" description="K Homology" evidence="4">
    <location>
        <begin position="155"/>
        <end position="220"/>
    </location>
</feature>